<evidence type="ECO:0000256" key="6">
    <source>
        <dbReference type="ARBA" id="ARBA00023237"/>
    </source>
</evidence>
<protein>
    <recommendedName>
        <fullName evidence="8">TonB-dependent receptor plug domain-containing protein</fullName>
    </recommendedName>
</protein>
<dbReference type="AlphaFoldDB" id="A0A1D7QDU5"/>
<dbReference type="Proteomes" id="UP000094313">
    <property type="component" value="Chromosome"/>
</dbReference>
<evidence type="ECO:0000256" key="4">
    <source>
        <dbReference type="ARBA" id="ARBA00022692"/>
    </source>
</evidence>
<dbReference type="Gene3D" id="2.40.170.20">
    <property type="entry name" value="TonB-dependent receptor, beta-barrel domain"/>
    <property type="match status" value="1"/>
</dbReference>
<dbReference type="Pfam" id="PF07715">
    <property type="entry name" value="Plug"/>
    <property type="match status" value="1"/>
</dbReference>
<evidence type="ECO:0000313" key="9">
    <source>
        <dbReference type="EMBL" id="AOM76866.1"/>
    </source>
</evidence>
<evidence type="ECO:0000256" key="7">
    <source>
        <dbReference type="PROSITE-ProRule" id="PRU01360"/>
    </source>
</evidence>
<dbReference type="Gene3D" id="2.170.130.10">
    <property type="entry name" value="TonB-dependent receptor, plug domain"/>
    <property type="match status" value="1"/>
</dbReference>
<dbReference type="SUPFAM" id="SSF56935">
    <property type="entry name" value="Porins"/>
    <property type="match status" value="1"/>
</dbReference>
<sequence length="1174" mass="131906">MKLNAFNLGMLCSWLPPKFLLVVKLVVIIMTVSLLQVSAAGFAQRVTLSGKQLSLEQVFKEITKQTGYQVFYADKNIDAKKMLQVNFRNSALTEVMDKCLDNQVLSYIIEDKSIVIRVKEHSVLERVMSYINSIDVKGTVLDENGEPLPKATIKVKGTDHIVFTNENGVFQFTNIAENAVLQVFYLGYKTKEITGAELKSNPSVQMEVKAGELKEVSVMVNTGYQHIPKERATGSFTQINNETLNKQVGGNILDRLNGIANGVAFDANKNRPAVTVRGLSSINGPMAPLVILDNFPYEGDVNNINPNDIENISILKDAAAASIWGARAGNGVIVITTKKGAFDQPLKIGFNSNVSITARPDLFDLKQMSTNDFIDFEQRMYELGAYKSKETDKKKEELSEVIELLIAAREKKITDAQAKAGIDALRGIDSRNDAMKYLYNTAAEQQYALSFQGGNKQMTYNISGGYDRSVSSLSEKYNKVNLRAANVFKPIDKLQISTSLYYTKSNSQSGKPGYSANGIGKTIYPYTRLMDENGEAMPLHVYRKAYTDTAGMGRLLDWKYYPLEDYKHNTTETNLQSILASLGLRYELIKGLSLDLKYQYENQQIKTENLKDLESFDTRDLINQFSKLDRKTGIVTYNAPYGSQLDKSNAAVVSHNARLQADFNRTFEDHNIAALAGTEVRQISRTSGRNIIYGYDEETLRTGKTDYLNPYPSFIDGSKLYLFDGLKAEEWRNNYVSFFGNASYTYKRKYTLSGSMRKDMSNLFGVKTNEKGVPLWSVGSSWNISDESFYNLSFLPYLKLRTTYGLSGNLDSRRSAITTIRSGGTAFYTNLPQSFIENYPNPELRWEKVKMFNIGADFQLINNVLSGSVEYYHKSGVDLFGRSEMDYTTTGAGEMIKNAANMMGRGVDVELNTKIIDRTFKWTQLFNFNYNSNKVTKYLLKNAVASDLVNDGINVFTPLVGQPVFSVISLKWAGLDPLTGDPQGYLNGQVSKDYREFIGAKSKMSDLVFNGSSTPVVFGNLMNTWSWKDLALTVNITYKMGHYFRRTSVNYIELTGNKGRGHSDYANRWQKPGDEKHTDVPSFVYPVDKERDQLYAASEALVSKADHIRLQFVNLSYSLKKANWSKLPFQQVQVFTNASNLGILWRANQFGIDPEYSKTYSPAASYSLGLRADF</sequence>
<dbReference type="OrthoDB" id="9768177at2"/>
<reference evidence="9 10" key="1">
    <citation type="submission" date="2016-08" db="EMBL/GenBank/DDBJ databases">
        <authorList>
            <person name="Seilhamer J.J."/>
        </authorList>
    </citation>
    <scope>NUCLEOTIDE SEQUENCE [LARGE SCALE GENOMIC DNA]</scope>
    <source>
        <strain evidence="9 10">DX4</strain>
    </source>
</reference>
<dbReference type="InterPro" id="IPR036942">
    <property type="entry name" value="Beta-barrel_TonB_sf"/>
</dbReference>
<keyword evidence="4 7" id="KW-0812">Transmembrane</keyword>
<dbReference type="PROSITE" id="PS52016">
    <property type="entry name" value="TONB_DEPENDENT_REC_3"/>
    <property type="match status" value="1"/>
</dbReference>
<comment type="similarity">
    <text evidence="7">Belongs to the TonB-dependent receptor family.</text>
</comment>
<dbReference type="EMBL" id="CP017141">
    <property type="protein sequence ID" value="AOM76866.1"/>
    <property type="molecule type" value="Genomic_DNA"/>
</dbReference>
<keyword evidence="10" id="KW-1185">Reference proteome</keyword>
<dbReference type="InterPro" id="IPR008969">
    <property type="entry name" value="CarboxyPept-like_regulatory"/>
</dbReference>
<dbReference type="NCBIfam" id="TIGR04057">
    <property type="entry name" value="SusC_RagA_signa"/>
    <property type="match status" value="1"/>
</dbReference>
<keyword evidence="6 7" id="KW-0998">Cell outer membrane</keyword>
<accession>A0A1D7QDU5</accession>
<dbReference type="Gene3D" id="2.60.40.1120">
    <property type="entry name" value="Carboxypeptidase-like, regulatory domain"/>
    <property type="match status" value="1"/>
</dbReference>
<gene>
    <name evidence="9" type="ORF">BFS30_06605</name>
</gene>
<proteinExistence type="inferred from homology"/>
<evidence type="ECO:0000259" key="8">
    <source>
        <dbReference type="Pfam" id="PF07715"/>
    </source>
</evidence>
<name>A0A1D7QDU5_9SPHI</name>
<feature type="domain" description="TonB-dependent receptor plug" evidence="8">
    <location>
        <begin position="229"/>
        <end position="332"/>
    </location>
</feature>
<comment type="subcellular location">
    <subcellularLocation>
        <location evidence="1 7">Cell outer membrane</location>
        <topology evidence="1 7">Multi-pass membrane protein</topology>
    </subcellularLocation>
</comment>
<dbReference type="InterPro" id="IPR037066">
    <property type="entry name" value="Plug_dom_sf"/>
</dbReference>
<evidence type="ECO:0000256" key="1">
    <source>
        <dbReference type="ARBA" id="ARBA00004571"/>
    </source>
</evidence>
<dbReference type="InterPro" id="IPR023997">
    <property type="entry name" value="TonB-dep_OMP_SusC/RagA_CS"/>
</dbReference>
<dbReference type="GO" id="GO:0009279">
    <property type="term" value="C:cell outer membrane"/>
    <property type="evidence" value="ECO:0007669"/>
    <property type="project" value="UniProtKB-SubCell"/>
</dbReference>
<dbReference type="SUPFAM" id="SSF49464">
    <property type="entry name" value="Carboxypeptidase regulatory domain-like"/>
    <property type="match status" value="1"/>
</dbReference>
<dbReference type="Pfam" id="PF13715">
    <property type="entry name" value="CarbopepD_reg_2"/>
    <property type="match status" value="1"/>
</dbReference>
<dbReference type="InterPro" id="IPR023996">
    <property type="entry name" value="TonB-dep_OMP_SusC/RagA"/>
</dbReference>
<evidence type="ECO:0000256" key="2">
    <source>
        <dbReference type="ARBA" id="ARBA00022448"/>
    </source>
</evidence>
<keyword evidence="3 7" id="KW-1134">Transmembrane beta strand</keyword>
<evidence type="ECO:0000256" key="3">
    <source>
        <dbReference type="ARBA" id="ARBA00022452"/>
    </source>
</evidence>
<dbReference type="NCBIfam" id="TIGR04056">
    <property type="entry name" value="OMP_RagA_SusC"/>
    <property type="match status" value="1"/>
</dbReference>
<evidence type="ECO:0000313" key="10">
    <source>
        <dbReference type="Proteomes" id="UP000094313"/>
    </source>
</evidence>
<evidence type="ECO:0000256" key="5">
    <source>
        <dbReference type="ARBA" id="ARBA00023136"/>
    </source>
</evidence>
<keyword evidence="2 7" id="KW-0813">Transport</keyword>
<organism evidence="9 10">
    <name type="scientific">Pedobacter steynii</name>
    <dbReference type="NCBI Taxonomy" id="430522"/>
    <lineage>
        <taxon>Bacteria</taxon>
        <taxon>Pseudomonadati</taxon>
        <taxon>Bacteroidota</taxon>
        <taxon>Sphingobacteriia</taxon>
        <taxon>Sphingobacteriales</taxon>
        <taxon>Sphingobacteriaceae</taxon>
        <taxon>Pedobacter</taxon>
    </lineage>
</organism>
<dbReference type="InterPro" id="IPR012910">
    <property type="entry name" value="Plug_dom"/>
</dbReference>
<dbReference type="InterPro" id="IPR039426">
    <property type="entry name" value="TonB-dep_rcpt-like"/>
</dbReference>
<dbReference type="KEGG" id="psty:BFS30_06605"/>
<keyword evidence="5 7" id="KW-0472">Membrane</keyword>